<evidence type="ECO:0000313" key="3">
    <source>
        <dbReference type="EMBL" id="KYJ86180.1"/>
    </source>
</evidence>
<evidence type="ECO:0000313" key="4">
    <source>
        <dbReference type="Proteomes" id="UP000075359"/>
    </source>
</evidence>
<keyword evidence="4" id="KW-1185">Reference proteome</keyword>
<feature type="domain" description="Plasminogen-binding protein PgbA N-terminal" evidence="2">
    <location>
        <begin position="26"/>
        <end position="219"/>
    </location>
</feature>
<accession>A0A151CF72</accession>
<evidence type="ECO:0000259" key="2">
    <source>
        <dbReference type="Pfam" id="PF15436"/>
    </source>
</evidence>
<dbReference type="RefSeq" id="WP_067331638.1">
    <property type="nucleotide sequence ID" value="NZ_LNKT01000045.1"/>
</dbReference>
<protein>
    <recommendedName>
        <fullName evidence="2">Plasminogen-binding protein PgbA N-terminal domain-containing protein</fullName>
    </recommendedName>
</protein>
<dbReference type="Pfam" id="PF15436">
    <property type="entry name" value="PGBA_N"/>
    <property type="match status" value="1"/>
</dbReference>
<feature type="chain" id="PRO_5007578436" description="Plasminogen-binding protein PgbA N-terminal domain-containing protein" evidence="1">
    <location>
        <begin position="17"/>
        <end position="226"/>
    </location>
</feature>
<comment type="caution">
    <text evidence="3">The sequence shown here is derived from an EMBL/GenBank/DDBJ whole genome shotgun (WGS) entry which is preliminary data.</text>
</comment>
<evidence type="ECO:0000256" key="1">
    <source>
        <dbReference type="SAM" id="SignalP"/>
    </source>
</evidence>
<dbReference type="AlphaFoldDB" id="A0A151CF72"/>
<name>A0A151CF72_9BACT</name>
<dbReference type="STRING" id="1630136.AS592_02110"/>
<keyword evidence="1" id="KW-0732">Signal</keyword>
<dbReference type="EMBL" id="LNKT01000045">
    <property type="protein sequence ID" value="KYJ86180.1"/>
    <property type="molecule type" value="Genomic_DNA"/>
</dbReference>
<proteinExistence type="predicted"/>
<dbReference type="OrthoDB" id="5372482at2"/>
<feature type="signal peptide" evidence="1">
    <location>
        <begin position="1"/>
        <end position="16"/>
    </location>
</feature>
<dbReference type="Proteomes" id="UP000075359">
    <property type="component" value="Unassembled WGS sequence"/>
</dbReference>
<sequence>MTKIALILLTALPLFAGFFPSTVHTSVASAKGDTLTLRSSFPANGMSGVVIHNYGSDLQAITAYIAQTSKGHAKVISRDIIHHDELPTIRTAVKAGDKVIGGYLYNNVMLLAPDAGTYAKVTSSYAKNWVHPDLFAIYLSKRGDAYPTRENLGEFARAYQIGLVAIVRKGSLVLLDPISGRIISKKAMGSLPAKAQFPFYMHFKEIRSGWFSKSGSGSYYQTMEAL</sequence>
<gene>
    <name evidence="3" type="ORF">AS592_02110</name>
</gene>
<dbReference type="InterPro" id="IPR029276">
    <property type="entry name" value="PgbA_N"/>
</dbReference>
<organism evidence="3 4">
    <name type="scientific">Sulfurovum riftiae</name>
    <dbReference type="NCBI Taxonomy" id="1630136"/>
    <lineage>
        <taxon>Bacteria</taxon>
        <taxon>Pseudomonadati</taxon>
        <taxon>Campylobacterota</taxon>
        <taxon>Epsilonproteobacteria</taxon>
        <taxon>Campylobacterales</taxon>
        <taxon>Sulfurovaceae</taxon>
        <taxon>Sulfurovum</taxon>
    </lineage>
</organism>
<reference evidence="3 4" key="1">
    <citation type="submission" date="2015-11" db="EMBL/GenBank/DDBJ databases">
        <title>Draft genome of Sulfurovum riftiae 1812E, a member of the Epsilonproteobacteria isolated from the tube of the deep-sea hydrothermal vent tubewom Riftia pachyptila.</title>
        <authorList>
            <person name="Vetriani C."/>
            <person name="Giovannelli D."/>
        </authorList>
    </citation>
    <scope>NUCLEOTIDE SEQUENCE [LARGE SCALE GENOMIC DNA]</scope>
    <source>
        <strain evidence="3 4">1812E</strain>
    </source>
</reference>